<name>A0A081KD93_9GAMM</name>
<dbReference type="EMBL" id="JOJP01000001">
    <property type="protein sequence ID" value="KEI72119.1"/>
    <property type="molecule type" value="Genomic_DNA"/>
</dbReference>
<gene>
    <name evidence="1" type="ORF">GV64_16520</name>
</gene>
<accession>A0A081KD93</accession>
<keyword evidence="2" id="KW-1185">Reference proteome</keyword>
<dbReference type="AlphaFoldDB" id="A0A081KD93"/>
<dbReference type="RefSeq" id="WP_020584307.1">
    <property type="nucleotide sequence ID" value="NZ_JOJP01000001.1"/>
</dbReference>
<organism evidence="1 2">
    <name type="scientific">Endozoicomonas elysicola</name>
    <dbReference type="NCBI Taxonomy" id="305900"/>
    <lineage>
        <taxon>Bacteria</taxon>
        <taxon>Pseudomonadati</taxon>
        <taxon>Pseudomonadota</taxon>
        <taxon>Gammaproteobacteria</taxon>
        <taxon>Oceanospirillales</taxon>
        <taxon>Endozoicomonadaceae</taxon>
        <taxon>Endozoicomonas</taxon>
    </lineage>
</organism>
<dbReference type="Proteomes" id="UP000027997">
    <property type="component" value="Unassembled WGS sequence"/>
</dbReference>
<reference evidence="1 2" key="1">
    <citation type="submission" date="2014-06" db="EMBL/GenBank/DDBJ databases">
        <title>Whole Genome Sequences of Three Symbiotic Endozoicomonas Bacteria.</title>
        <authorList>
            <person name="Neave M.J."/>
            <person name="Apprill A."/>
            <person name="Voolstra C.R."/>
        </authorList>
    </citation>
    <scope>NUCLEOTIDE SEQUENCE [LARGE SCALE GENOMIC DNA]</scope>
    <source>
        <strain evidence="1 2">DSM 22380</strain>
    </source>
</reference>
<sequence>MDVKFSAPGLMTHNYKVTTPYHKNGEESFGMAVEKKDIVRHTPTSLEKPTSIDQRLPTNICSSMEKAFASLLCKHLLFYGFDPVRITDHQFDLEVKKLIKDIQNKGIRIDEDTPVSKIEKNKSLLKTLEENYDKLITMSRKLNCYLKSGECQRWDTDQNLYRGGLLKYEAEIPRNMQNMELPFRPEMINHGIEIYGKGLYLTTDLEEAHKYFKDAMLCIKLRPSTPFIDLNDSNTVNTLTKSLRTNEAGLVDALTNKLNVQAIIKWNTGPNGPDYFTLKSPGFIERAVLCDDKMAQNEVSFHQFEELPAFLQSSSENLKSVTVTDESKLRLTGHTFDYPSHGIINKVPILRLEVSPEEFIYVFKKPESSDSYYQVRAVAHTKMTQYRLEPSEKVLLDSCHKKMAEHEHIKSKESESQLVRSLREKYYHETMNSRVALSSLDRIELDLSHVRSIMTHGILSSTHSAISTEENLSILKALKSRVELIQKVINMKVTNQTTLRKITLRTENLLNEIQSLIEYIEHQAVNKDAQILERLREELKDCSRSVTSKACVLKETKQTENKFHSCTDKTILTKYLVRRMTDRYRRRMLEKFPV</sequence>
<comment type="caution">
    <text evidence="1">The sequence shown here is derived from an EMBL/GenBank/DDBJ whole genome shotgun (WGS) entry which is preliminary data.</text>
</comment>
<proteinExistence type="predicted"/>
<evidence type="ECO:0000313" key="2">
    <source>
        <dbReference type="Proteomes" id="UP000027997"/>
    </source>
</evidence>
<protein>
    <submittedName>
        <fullName evidence="1">Uncharacterized protein</fullName>
    </submittedName>
</protein>
<evidence type="ECO:0000313" key="1">
    <source>
        <dbReference type="EMBL" id="KEI72119.1"/>
    </source>
</evidence>